<keyword evidence="1" id="KW-0472">Membrane</keyword>
<name>A0A2X3Y158_9STRE</name>
<keyword evidence="1" id="KW-1133">Transmembrane helix</keyword>
<feature type="transmembrane region" description="Helical" evidence="1">
    <location>
        <begin position="103"/>
        <end position="123"/>
    </location>
</feature>
<dbReference type="EMBL" id="LS483343">
    <property type="protein sequence ID" value="SQF41051.1"/>
    <property type="molecule type" value="Genomic_DNA"/>
</dbReference>
<evidence type="ECO:0000313" key="2">
    <source>
        <dbReference type="EMBL" id="SQF41051.1"/>
    </source>
</evidence>
<dbReference type="OrthoDB" id="2221492at2"/>
<dbReference type="Proteomes" id="UP000249495">
    <property type="component" value="Chromosome 1"/>
</dbReference>
<protein>
    <submittedName>
        <fullName evidence="2">Membrane protein</fullName>
    </submittedName>
</protein>
<dbReference type="AlphaFoldDB" id="A0A2X3Y158"/>
<dbReference type="STRING" id="1123303.GCA_000372425_01356"/>
<keyword evidence="3" id="KW-1185">Reference proteome</keyword>
<gene>
    <name evidence="2" type="ORF">NCTC12278_01647</name>
</gene>
<dbReference type="KEGG" id="sfer:NCTC12278_01647"/>
<accession>A0A2X3Y158</accession>
<keyword evidence="1" id="KW-0812">Transmembrane</keyword>
<organism evidence="2 3">
    <name type="scientific">Streptococcus ferus</name>
    <dbReference type="NCBI Taxonomy" id="1345"/>
    <lineage>
        <taxon>Bacteria</taxon>
        <taxon>Bacillati</taxon>
        <taxon>Bacillota</taxon>
        <taxon>Bacilli</taxon>
        <taxon>Lactobacillales</taxon>
        <taxon>Streptococcaceae</taxon>
        <taxon>Streptococcus</taxon>
    </lineage>
</organism>
<feature type="transmembrane region" description="Helical" evidence="1">
    <location>
        <begin position="129"/>
        <end position="147"/>
    </location>
</feature>
<feature type="transmembrane region" description="Helical" evidence="1">
    <location>
        <begin position="68"/>
        <end position="91"/>
    </location>
</feature>
<evidence type="ECO:0000313" key="3">
    <source>
        <dbReference type="Proteomes" id="UP000249495"/>
    </source>
</evidence>
<proteinExistence type="predicted"/>
<sequence>MVSYEKVRQTLKTTTLAIAIFNIIFAGLGLISLPGLFAIRSMIDSGNTDALQMTSQQIDVLKESVTGVAIAIVIIGIIANIIIAVFCFINLSRLKKEKLPTPLPYYIGIVLATASVIYTFIASTSMSGILLQIGFQAIFIFLFFFALQQIKTLSNQN</sequence>
<feature type="transmembrane region" description="Helical" evidence="1">
    <location>
        <begin position="16"/>
        <end position="39"/>
    </location>
</feature>
<dbReference type="RefSeq" id="WP_018030678.1">
    <property type="nucleotide sequence ID" value="NZ_JBGXSR010000002.1"/>
</dbReference>
<evidence type="ECO:0000256" key="1">
    <source>
        <dbReference type="SAM" id="Phobius"/>
    </source>
</evidence>
<reference evidence="2 3" key="1">
    <citation type="submission" date="2018-06" db="EMBL/GenBank/DDBJ databases">
        <authorList>
            <consortium name="Pathogen Informatics"/>
            <person name="Doyle S."/>
        </authorList>
    </citation>
    <scope>NUCLEOTIDE SEQUENCE [LARGE SCALE GENOMIC DNA]</scope>
    <source>
        <strain evidence="2 3">NCTC12278</strain>
    </source>
</reference>